<accession>A0A6A5FMN6</accession>
<keyword evidence="3" id="KW-1185">Reference proteome</keyword>
<dbReference type="Proteomes" id="UP000465112">
    <property type="component" value="Chromosome 3"/>
</dbReference>
<evidence type="ECO:0000256" key="1">
    <source>
        <dbReference type="SAM" id="MobiDB-lite"/>
    </source>
</evidence>
<feature type="compositionally biased region" description="Low complexity" evidence="1">
    <location>
        <begin position="32"/>
        <end position="43"/>
    </location>
</feature>
<evidence type="ECO:0000313" key="2">
    <source>
        <dbReference type="EMBL" id="KAF1392474.1"/>
    </source>
</evidence>
<organism evidence="2 3">
    <name type="scientific">Perca fluviatilis</name>
    <name type="common">European perch</name>
    <dbReference type="NCBI Taxonomy" id="8168"/>
    <lineage>
        <taxon>Eukaryota</taxon>
        <taxon>Metazoa</taxon>
        <taxon>Chordata</taxon>
        <taxon>Craniata</taxon>
        <taxon>Vertebrata</taxon>
        <taxon>Euteleostomi</taxon>
        <taxon>Actinopterygii</taxon>
        <taxon>Neopterygii</taxon>
        <taxon>Teleostei</taxon>
        <taxon>Neoteleostei</taxon>
        <taxon>Acanthomorphata</taxon>
        <taxon>Eupercaria</taxon>
        <taxon>Perciformes</taxon>
        <taxon>Percoidei</taxon>
        <taxon>Percidae</taxon>
        <taxon>Percinae</taxon>
        <taxon>Perca</taxon>
    </lineage>
</organism>
<dbReference type="AlphaFoldDB" id="A0A6A5FMN6"/>
<name>A0A6A5FMN6_PERFL</name>
<feature type="compositionally biased region" description="Polar residues" evidence="1">
    <location>
        <begin position="59"/>
        <end position="71"/>
    </location>
</feature>
<proteinExistence type="predicted"/>
<sequence>MKRCHEGAKLRIPELLHALEENHTKRSRKPESSSSSPTRSRTSGLEEELQDMEREFMQRLQSTPEKAQQVS</sequence>
<gene>
    <name evidence="2" type="ORF">PFLUV_G00028300</name>
</gene>
<protein>
    <submittedName>
        <fullName evidence="2">Uncharacterized protein</fullName>
    </submittedName>
</protein>
<reference evidence="2 3" key="1">
    <citation type="submission" date="2019-06" db="EMBL/GenBank/DDBJ databases">
        <title>A chromosome-scale genome assembly of the European perch, Perca fluviatilis.</title>
        <authorList>
            <person name="Roques C."/>
            <person name="Zahm M."/>
            <person name="Cabau C."/>
            <person name="Klopp C."/>
            <person name="Bouchez O."/>
            <person name="Donnadieu C."/>
            <person name="Kuhl H."/>
            <person name="Gislard M."/>
            <person name="Guendouz S."/>
            <person name="Journot L."/>
            <person name="Haffray P."/>
            <person name="Bestin A."/>
            <person name="Morvezen R."/>
            <person name="Feron R."/>
            <person name="Wen M."/>
            <person name="Jouanno E."/>
            <person name="Herpin A."/>
            <person name="Schartl M."/>
            <person name="Postlethwait J."/>
            <person name="Schaerlinger B."/>
            <person name="Chardard D."/>
            <person name="Lecocq T."/>
            <person name="Poncet C."/>
            <person name="Jaffrelo L."/>
            <person name="Lampietro C."/>
            <person name="Guiguen Y."/>
        </authorList>
    </citation>
    <scope>NUCLEOTIDE SEQUENCE [LARGE SCALE GENOMIC DNA]</scope>
    <source>
        <tissue evidence="2">Blood</tissue>
    </source>
</reference>
<feature type="region of interest" description="Disordered" evidence="1">
    <location>
        <begin position="1"/>
        <end position="71"/>
    </location>
</feature>
<feature type="compositionally biased region" description="Basic and acidic residues" evidence="1">
    <location>
        <begin position="1"/>
        <end position="24"/>
    </location>
</feature>
<evidence type="ECO:0000313" key="3">
    <source>
        <dbReference type="Proteomes" id="UP000465112"/>
    </source>
</evidence>
<comment type="caution">
    <text evidence="2">The sequence shown here is derived from an EMBL/GenBank/DDBJ whole genome shotgun (WGS) entry which is preliminary data.</text>
</comment>
<dbReference type="EMBL" id="VHII01000003">
    <property type="protein sequence ID" value="KAF1392474.1"/>
    <property type="molecule type" value="Genomic_DNA"/>
</dbReference>